<dbReference type="Pfam" id="PF13579">
    <property type="entry name" value="Glyco_trans_4_4"/>
    <property type="match status" value="1"/>
</dbReference>
<dbReference type="STRING" id="574349.SAMN05443545_1094"/>
<dbReference type="CDD" id="cd03808">
    <property type="entry name" value="GT4_CapM-like"/>
    <property type="match status" value="1"/>
</dbReference>
<proteinExistence type="predicted"/>
<dbReference type="RefSeq" id="WP_092571600.1">
    <property type="nucleotide sequence ID" value="NZ_FNNI01000009.1"/>
</dbReference>
<sequence length="375" mass="41488">MTKVLVIASFTDSMLEFRGALLAEIDKRGHEVHVAAPGLCDGDVIAEALKQRGVIIHDLSLQRTGMDPVRDLATLLAMLRIVRLVRPDLVLAYTIKPVVYGTFIAWLARVPRRYALITGLGYAFTGHASGKRGLVAGLVRHLYAFSLRRTHKVFFQNPDDQALFFRRGILGARVPTLVVNGSGIDTRRYLPAPFAKPPIVFLLIARLLGDKGVREFAEAARWIKARYPSAVFQLVGWIDDNPDAIRQSELDLWIRDGVLQFLGRISDVRPAIAACHVYVLPSYREGTPHTVLEAMAMGRPVVTSDAPGCRETVVDGENGFLTPVQDVHALALAMECFILDPELVTRMGRRSREIAASRFDVDKVNAILLTEMGVT</sequence>
<dbReference type="InterPro" id="IPR028098">
    <property type="entry name" value="Glyco_trans_4-like_N"/>
</dbReference>
<dbReference type="AlphaFoldDB" id="A0A1H3G6Q6"/>
<dbReference type="GO" id="GO:0016757">
    <property type="term" value="F:glycosyltransferase activity"/>
    <property type="evidence" value="ECO:0007669"/>
    <property type="project" value="TreeGrafter"/>
</dbReference>
<keyword evidence="3" id="KW-1185">Reference proteome</keyword>
<gene>
    <name evidence="2" type="ORF">SAMN05443545_1094</name>
</gene>
<organism evidence="2 3">
    <name type="scientific">Aidingimonas halophila</name>
    <dbReference type="NCBI Taxonomy" id="574349"/>
    <lineage>
        <taxon>Bacteria</taxon>
        <taxon>Pseudomonadati</taxon>
        <taxon>Pseudomonadota</taxon>
        <taxon>Gammaproteobacteria</taxon>
        <taxon>Oceanospirillales</taxon>
        <taxon>Halomonadaceae</taxon>
        <taxon>Aidingimonas</taxon>
    </lineage>
</organism>
<feature type="domain" description="Glycosyltransferase subfamily 4-like N-terminal" evidence="1">
    <location>
        <begin position="21"/>
        <end position="173"/>
    </location>
</feature>
<protein>
    <submittedName>
        <fullName evidence="2">Glycosyltransferase involved in cell wall bisynthesis</fullName>
    </submittedName>
</protein>
<dbReference type="Gene3D" id="3.40.50.2000">
    <property type="entry name" value="Glycogen Phosphorylase B"/>
    <property type="match status" value="2"/>
</dbReference>
<evidence type="ECO:0000259" key="1">
    <source>
        <dbReference type="Pfam" id="PF13579"/>
    </source>
</evidence>
<dbReference type="PANTHER" id="PTHR12526:SF638">
    <property type="entry name" value="SPORE COAT PROTEIN SA"/>
    <property type="match status" value="1"/>
</dbReference>
<dbReference type="Pfam" id="PF13692">
    <property type="entry name" value="Glyco_trans_1_4"/>
    <property type="match status" value="1"/>
</dbReference>
<dbReference type="PANTHER" id="PTHR12526">
    <property type="entry name" value="GLYCOSYLTRANSFERASE"/>
    <property type="match status" value="1"/>
</dbReference>
<dbReference type="SUPFAM" id="SSF53756">
    <property type="entry name" value="UDP-Glycosyltransferase/glycogen phosphorylase"/>
    <property type="match status" value="1"/>
</dbReference>
<reference evidence="2 3" key="1">
    <citation type="submission" date="2016-10" db="EMBL/GenBank/DDBJ databases">
        <authorList>
            <person name="de Groot N.N."/>
        </authorList>
    </citation>
    <scope>NUCLEOTIDE SEQUENCE [LARGE SCALE GENOMIC DNA]</scope>
    <source>
        <strain evidence="2 3">DSM 19219</strain>
    </source>
</reference>
<evidence type="ECO:0000313" key="3">
    <source>
        <dbReference type="Proteomes" id="UP000198500"/>
    </source>
</evidence>
<keyword evidence="2" id="KW-0808">Transferase</keyword>
<evidence type="ECO:0000313" key="2">
    <source>
        <dbReference type="EMBL" id="SDX98049.1"/>
    </source>
</evidence>
<name>A0A1H3G6Q6_9GAMM</name>
<dbReference type="Proteomes" id="UP000198500">
    <property type="component" value="Unassembled WGS sequence"/>
</dbReference>
<dbReference type="EMBL" id="FNNI01000009">
    <property type="protein sequence ID" value="SDX98049.1"/>
    <property type="molecule type" value="Genomic_DNA"/>
</dbReference>
<accession>A0A1H3G6Q6</accession>
<dbReference type="OrthoDB" id="9775208at2"/>